<proteinExistence type="predicted"/>
<dbReference type="InterPro" id="IPR051548">
    <property type="entry name" value="Grx-like_ET"/>
</dbReference>
<feature type="domain" description="Glutaredoxin" evidence="1">
    <location>
        <begin position="4"/>
        <end position="63"/>
    </location>
</feature>
<name>A0A2H0R4S5_9BACT</name>
<dbReference type="InterPro" id="IPR036249">
    <property type="entry name" value="Thioredoxin-like_sf"/>
</dbReference>
<dbReference type="InterPro" id="IPR011911">
    <property type="entry name" value="GlrX_YruB"/>
</dbReference>
<dbReference type="SUPFAM" id="SSF52833">
    <property type="entry name" value="Thioredoxin-like"/>
    <property type="match status" value="1"/>
</dbReference>
<dbReference type="EMBL" id="PCXO01000004">
    <property type="protein sequence ID" value="PIR41531.1"/>
    <property type="molecule type" value="Genomic_DNA"/>
</dbReference>
<dbReference type="Gene3D" id="3.40.30.10">
    <property type="entry name" value="Glutaredoxin"/>
    <property type="match status" value="1"/>
</dbReference>
<dbReference type="Proteomes" id="UP000230232">
    <property type="component" value="Unassembled WGS sequence"/>
</dbReference>
<dbReference type="AlphaFoldDB" id="A0A2H0R4S5"/>
<evidence type="ECO:0000259" key="1">
    <source>
        <dbReference type="Pfam" id="PF00462"/>
    </source>
</evidence>
<protein>
    <submittedName>
        <fullName evidence="2">NrdH-redoxin</fullName>
    </submittedName>
</protein>
<dbReference type="InterPro" id="IPR002109">
    <property type="entry name" value="Glutaredoxin"/>
</dbReference>
<dbReference type="GO" id="GO:0045454">
    <property type="term" value="P:cell redox homeostasis"/>
    <property type="evidence" value="ECO:0007669"/>
    <property type="project" value="TreeGrafter"/>
</dbReference>
<dbReference type="PANTHER" id="PTHR34386">
    <property type="entry name" value="GLUTAREDOXIN"/>
    <property type="match status" value="1"/>
</dbReference>
<comment type="caution">
    <text evidence="2">The sequence shown here is derived from an EMBL/GenBank/DDBJ whole genome shotgun (WGS) entry which is preliminary data.</text>
</comment>
<dbReference type="PROSITE" id="PS51354">
    <property type="entry name" value="GLUTAREDOXIN_2"/>
    <property type="match status" value="1"/>
</dbReference>
<gene>
    <name evidence="2" type="ORF">COV31_00275</name>
</gene>
<dbReference type="GO" id="GO:0009055">
    <property type="term" value="F:electron transfer activity"/>
    <property type="evidence" value="ECO:0007669"/>
    <property type="project" value="TreeGrafter"/>
</dbReference>
<evidence type="ECO:0000313" key="3">
    <source>
        <dbReference type="Proteomes" id="UP000230232"/>
    </source>
</evidence>
<accession>A0A2H0R4S5</accession>
<dbReference type="Pfam" id="PF00462">
    <property type="entry name" value="Glutaredoxin"/>
    <property type="match status" value="1"/>
</dbReference>
<reference evidence="2 3" key="1">
    <citation type="submission" date="2017-09" db="EMBL/GenBank/DDBJ databases">
        <title>Depth-based differentiation of microbial function through sediment-hosted aquifers and enrichment of novel symbionts in the deep terrestrial subsurface.</title>
        <authorList>
            <person name="Probst A.J."/>
            <person name="Ladd B."/>
            <person name="Jarett J.K."/>
            <person name="Geller-Mcgrath D.E."/>
            <person name="Sieber C.M."/>
            <person name="Emerson J.B."/>
            <person name="Anantharaman K."/>
            <person name="Thomas B.C."/>
            <person name="Malmstrom R."/>
            <person name="Stieglmeier M."/>
            <person name="Klingl A."/>
            <person name="Woyke T."/>
            <person name="Ryan C.M."/>
            <person name="Banfield J.F."/>
        </authorList>
    </citation>
    <scope>NUCLEOTIDE SEQUENCE [LARGE SCALE GENOMIC DNA]</scope>
    <source>
        <strain evidence="2">CG10_big_fil_rev_8_21_14_0_10_46_23</strain>
    </source>
</reference>
<sequence length="78" mass="8924">MEKVKIYTTPACGYCKMAKSYFTEHGVEFEEYDVATDVQKRQEMFDKSHQMGVPLIEIGNELVLGFDKNRIDSLLGLS</sequence>
<organism evidence="2 3">
    <name type="scientific">Candidatus Yanofskybacteria bacterium CG10_big_fil_rev_8_21_14_0_10_46_23</name>
    <dbReference type="NCBI Taxonomy" id="1975098"/>
    <lineage>
        <taxon>Bacteria</taxon>
        <taxon>Candidatus Yanofskyibacteriota</taxon>
    </lineage>
</organism>
<evidence type="ECO:0000313" key="2">
    <source>
        <dbReference type="EMBL" id="PIR41531.1"/>
    </source>
</evidence>
<dbReference type="PANTHER" id="PTHR34386:SF1">
    <property type="entry name" value="GLUTAREDOXIN-LIKE PROTEIN NRDH"/>
    <property type="match status" value="1"/>
</dbReference>
<dbReference type="CDD" id="cd02976">
    <property type="entry name" value="NrdH"/>
    <property type="match status" value="1"/>
</dbReference>
<dbReference type="NCBIfam" id="TIGR02196">
    <property type="entry name" value="GlrX_YruB"/>
    <property type="match status" value="1"/>
</dbReference>